<name>A0A8S5TI61_9CAUD</name>
<accession>A0A8S5TI61</accession>
<reference evidence="1" key="1">
    <citation type="journal article" date="2021" name="Proc. Natl. Acad. Sci. U.S.A.">
        <title>A Catalog of Tens of Thousands of Viruses from Human Metagenomes Reveals Hidden Associations with Chronic Diseases.</title>
        <authorList>
            <person name="Tisza M.J."/>
            <person name="Buck C.B."/>
        </authorList>
    </citation>
    <scope>NUCLEOTIDE SEQUENCE</scope>
    <source>
        <strain evidence="1">CtMnh10</strain>
    </source>
</reference>
<proteinExistence type="predicted"/>
<organism evidence="1">
    <name type="scientific">Myoviridae sp. ctMnh10</name>
    <dbReference type="NCBI Taxonomy" id="2827682"/>
    <lineage>
        <taxon>Viruses</taxon>
        <taxon>Duplodnaviria</taxon>
        <taxon>Heunggongvirae</taxon>
        <taxon>Uroviricota</taxon>
        <taxon>Caudoviricetes</taxon>
    </lineage>
</organism>
<dbReference type="EMBL" id="BK032827">
    <property type="protein sequence ID" value="DAF62723.1"/>
    <property type="molecule type" value="Genomic_DNA"/>
</dbReference>
<sequence length="40" mass="4653">MCYNKDIINGTRKRPFFLLGAVNDKERTGDVGDKYGRKIY</sequence>
<evidence type="ECO:0000313" key="1">
    <source>
        <dbReference type="EMBL" id="DAF62723.1"/>
    </source>
</evidence>
<protein>
    <submittedName>
        <fullName evidence="1">Uncharacterized protein</fullName>
    </submittedName>
</protein>